<feature type="region of interest" description="Disordered" evidence="10">
    <location>
        <begin position="738"/>
        <end position="796"/>
    </location>
</feature>
<dbReference type="HOGENOM" id="CLU_003041_17_1_1"/>
<dbReference type="OrthoDB" id="1191041at2759"/>
<dbReference type="InParanoid" id="A0A066VZV0"/>
<organism evidence="13 14">
    <name type="scientific">Tilletiaria anomala (strain ATCC 24038 / CBS 436.72 / UBC 951)</name>
    <dbReference type="NCBI Taxonomy" id="1037660"/>
    <lineage>
        <taxon>Eukaryota</taxon>
        <taxon>Fungi</taxon>
        <taxon>Dikarya</taxon>
        <taxon>Basidiomycota</taxon>
        <taxon>Ustilaginomycotina</taxon>
        <taxon>Exobasidiomycetes</taxon>
        <taxon>Georgefischeriales</taxon>
        <taxon>Tilletiariaceae</taxon>
        <taxon>Tilletiaria</taxon>
    </lineage>
</organism>
<dbReference type="InterPro" id="IPR027417">
    <property type="entry name" value="P-loop_NTPase"/>
</dbReference>
<dbReference type="PROSITE" id="PS51194">
    <property type="entry name" value="HELICASE_CTER"/>
    <property type="match status" value="1"/>
</dbReference>
<dbReference type="PANTHER" id="PTHR47959:SF21">
    <property type="entry name" value="DEAD-BOX HELICASE 56"/>
    <property type="match status" value="1"/>
</dbReference>
<accession>A0A066VZV0</accession>
<dbReference type="InterPro" id="IPR001650">
    <property type="entry name" value="Helicase_C-like"/>
</dbReference>
<dbReference type="EC" id="3.6.4.13" evidence="2"/>
<evidence type="ECO:0000256" key="9">
    <source>
        <dbReference type="ARBA" id="ARBA00047984"/>
    </source>
</evidence>
<feature type="region of interest" description="Disordered" evidence="10">
    <location>
        <begin position="1"/>
        <end position="37"/>
    </location>
</feature>
<comment type="catalytic activity">
    <reaction evidence="9">
        <text>ATP + H2O = ADP + phosphate + H(+)</text>
        <dbReference type="Rhea" id="RHEA:13065"/>
        <dbReference type="ChEBI" id="CHEBI:15377"/>
        <dbReference type="ChEBI" id="CHEBI:15378"/>
        <dbReference type="ChEBI" id="CHEBI:30616"/>
        <dbReference type="ChEBI" id="CHEBI:43474"/>
        <dbReference type="ChEBI" id="CHEBI:456216"/>
        <dbReference type="EC" id="3.6.4.13"/>
    </reaction>
</comment>
<dbReference type="GO" id="GO:0016787">
    <property type="term" value="F:hydrolase activity"/>
    <property type="evidence" value="ECO:0007669"/>
    <property type="project" value="UniProtKB-KW"/>
</dbReference>
<feature type="compositionally biased region" description="Low complexity" evidence="10">
    <location>
        <begin position="1"/>
        <end position="18"/>
    </location>
</feature>
<feature type="compositionally biased region" description="Basic residues" evidence="10">
    <location>
        <begin position="772"/>
        <end position="796"/>
    </location>
</feature>
<comment type="similarity">
    <text evidence="8">Belongs to the DEAD box helicase family. DDX56/DBP9 subfamily.</text>
</comment>
<dbReference type="SMART" id="SM00487">
    <property type="entry name" value="DEXDc"/>
    <property type="match status" value="1"/>
</dbReference>
<dbReference type="Proteomes" id="UP000027361">
    <property type="component" value="Unassembled WGS sequence"/>
</dbReference>
<dbReference type="STRING" id="1037660.A0A066VZV0"/>
<evidence type="ECO:0000256" key="7">
    <source>
        <dbReference type="ARBA" id="ARBA00022884"/>
    </source>
</evidence>
<dbReference type="Pfam" id="PF00270">
    <property type="entry name" value="DEAD"/>
    <property type="match status" value="2"/>
</dbReference>
<feature type="region of interest" description="Disordered" evidence="10">
    <location>
        <begin position="182"/>
        <end position="230"/>
    </location>
</feature>
<evidence type="ECO:0000256" key="3">
    <source>
        <dbReference type="ARBA" id="ARBA00022741"/>
    </source>
</evidence>
<dbReference type="PANTHER" id="PTHR47959">
    <property type="entry name" value="ATP-DEPENDENT RNA HELICASE RHLE-RELATED"/>
    <property type="match status" value="1"/>
</dbReference>
<evidence type="ECO:0000256" key="6">
    <source>
        <dbReference type="ARBA" id="ARBA00022840"/>
    </source>
</evidence>
<evidence type="ECO:0000256" key="2">
    <source>
        <dbReference type="ARBA" id="ARBA00012552"/>
    </source>
</evidence>
<dbReference type="EMBL" id="JMSN01000055">
    <property type="protein sequence ID" value="KDN44070.1"/>
    <property type="molecule type" value="Genomic_DNA"/>
</dbReference>
<feature type="domain" description="Helicase C-terminal" evidence="12">
    <location>
        <begin position="401"/>
        <end position="658"/>
    </location>
</feature>
<keyword evidence="4" id="KW-0378">Hydrolase</keyword>
<name>A0A066VZV0_TILAU</name>
<dbReference type="OMA" id="NASEQCV"/>
<dbReference type="InterPro" id="IPR014001">
    <property type="entry name" value="Helicase_ATP-bd"/>
</dbReference>
<dbReference type="PROSITE" id="PS51192">
    <property type="entry name" value="HELICASE_ATP_BIND_1"/>
    <property type="match status" value="1"/>
</dbReference>
<sequence length="796" mass="85435">MATPAGLPPAGDGAGLSPTPEVVTLTSSSKGKGKVTEPVAGASEAPTFSSFAHLLDVRLLRGLSTLGFAHPTPIQAELIPVALGASRPSASSTNTTIAPGIGKKGIKDVLARSRTGSGKTLAYGLALMQKILDAKRSLSPTSDEYKCTRALIIVPTRELSEQVTAQLSALAAACGGRSSTAFSNTPQLSSHISQTLADGSSKGDQQQLRRSGLKGKAREDADSGSGGDAQMEVLNIAKDVSSKVLRMVLQDGQPDIIVSTPTKLLHFLRSTSSGSAPKGSGLDLSNLESLVIDEADLMLSYGHDLLPAQEGEGSGGFVKEVLEAGWWTKAEAKGGVQRFLVSATLNKDVEKLKRIILRQPVIIDLKDSLLASSAGGATSSGGQLLQYSLHLSEVDKFLLLYIIIKLRLIRGKTLIFVNSIERGYRLKLFLEQFGISKSAVLNQELPFTSRMKKVEAFNKDAISIMIATDEQGCAQVDEDDGEQEQEQDDIEAEEEDAGEELAGKKRKRNDSAKAVQKKLRSSKSSKGQAKDAEYSVSRGVDFLQVACVINFDLPTSLTAYTHRVGRTARAGNTGTALSFVVPKDLAGKTTGAGGKSMKHLCCPTAATDEVVWRKVQQAYSANPSQGADAGATGASKIEEWKYDRAQIEAFRYRMEDALRSVTKLTIKEARVKELKWEMLNSEKLKSYWEDNPKDLEYLKAQTAEKGGGKLLGNGKVQGHLKHVPNYLMPRVAGFKQQQQQQLQQQAAAGAGPSNGGAKARSQRKVGYVPKHGDKRKAAAPKRKHDPLKKFKAKAKK</sequence>
<feature type="compositionally biased region" description="Polar residues" evidence="10">
    <location>
        <begin position="182"/>
        <end position="209"/>
    </location>
</feature>
<keyword evidence="6" id="KW-0067">ATP-binding</keyword>
<evidence type="ECO:0000259" key="12">
    <source>
        <dbReference type="PROSITE" id="PS51194"/>
    </source>
</evidence>
<protein>
    <recommendedName>
        <fullName evidence="2">RNA helicase</fullName>
        <ecNumber evidence="2">3.6.4.13</ecNumber>
    </recommendedName>
</protein>
<comment type="function">
    <text evidence="1">ATP-binding RNA helicase involved in the biogenesis of 60S ribosomal subunits and is required for the normal formation of 25S and 5.8S rRNAs.</text>
</comment>
<keyword evidence="14" id="KW-1185">Reference proteome</keyword>
<dbReference type="InterPro" id="IPR050079">
    <property type="entry name" value="DEAD_box_RNA_helicase"/>
</dbReference>
<keyword evidence="7" id="KW-0694">RNA-binding</keyword>
<evidence type="ECO:0000256" key="5">
    <source>
        <dbReference type="ARBA" id="ARBA00022806"/>
    </source>
</evidence>
<evidence type="ECO:0000259" key="11">
    <source>
        <dbReference type="PROSITE" id="PS51192"/>
    </source>
</evidence>
<dbReference type="Gene3D" id="3.40.50.300">
    <property type="entry name" value="P-loop containing nucleotide triphosphate hydrolases"/>
    <property type="match status" value="2"/>
</dbReference>
<evidence type="ECO:0000313" key="13">
    <source>
        <dbReference type="EMBL" id="KDN44070.1"/>
    </source>
</evidence>
<feature type="compositionally biased region" description="Acidic residues" evidence="10">
    <location>
        <begin position="476"/>
        <end position="499"/>
    </location>
</feature>
<keyword evidence="3" id="KW-0547">Nucleotide-binding</keyword>
<evidence type="ECO:0000256" key="4">
    <source>
        <dbReference type="ARBA" id="ARBA00022801"/>
    </source>
</evidence>
<proteinExistence type="inferred from homology"/>
<feature type="domain" description="Helicase ATP-binding" evidence="11">
    <location>
        <begin position="100"/>
        <end position="363"/>
    </location>
</feature>
<dbReference type="SMART" id="SM00490">
    <property type="entry name" value="HELICc"/>
    <property type="match status" value="1"/>
</dbReference>
<reference evidence="13 14" key="1">
    <citation type="submission" date="2014-05" db="EMBL/GenBank/DDBJ databases">
        <title>Draft genome sequence of a rare smut relative, Tilletiaria anomala UBC 951.</title>
        <authorList>
            <consortium name="DOE Joint Genome Institute"/>
            <person name="Toome M."/>
            <person name="Kuo A."/>
            <person name="Henrissat B."/>
            <person name="Lipzen A."/>
            <person name="Tritt A."/>
            <person name="Yoshinaga Y."/>
            <person name="Zane M."/>
            <person name="Barry K."/>
            <person name="Grigoriev I.V."/>
            <person name="Spatafora J.W."/>
            <person name="Aimea M.C."/>
        </authorList>
    </citation>
    <scope>NUCLEOTIDE SEQUENCE [LARGE SCALE GENOMIC DNA]</scope>
    <source>
        <strain evidence="13 14">UBC 951</strain>
    </source>
</reference>
<dbReference type="GO" id="GO:0005829">
    <property type="term" value="C:cytosol"/>
    <property type="evidence" value="ECO:0007669"/>
    <property type="project" value="TreeGrafter"/>
</dbReference>
<dbReference type="Pfam" id="PF00271">
    <property type="entry name" value="Helicase_C"/>
    <property type="match status" value="1"/>
</dbReference>
<evidence type="ECO:0000256" key="10">
    <source>
        <dbReference type="SAM" id="MobiDB-lite"/>
    </source>
</evidence>
<evidence type="ECO:0000313" key="14">
    <source>
        <dbReference type="Proteomes" id="UP000027361"/>
    </source>
</evidence>
<evidence type="ECO:0000256" key="8">
    <source>
        <dbReference type="ARBA" id="ARBA00038041"/>
    </source>
</evidence>
<feature type="region of interest" description="Disordered" evidence="10">
    <location>
        <begin position="474"/>
        <end position="531"/>
    </location>
</feature>
<dbReference type="InterPro" id="IPR011545">
    <property type="entry name" value="DEAD/DEAH_box_helicase_dom"/>
</dbReference>
<dbReference type="GO" id="GO:0003724">
    <property type="term" value="F:RNA helicase activity"/>
    <property type="evidence" value="ECO:0007669"/>
    <property type="project" value="UniProtKB-EC"/>
</dbReference>
<feature type="compositionally biased region" description="Low complexity" evidence="10">
    <location>
        <begin position="738"/>
        <end position="759"/>
    </location>
</feature>
<dbReference type="FunCoup" id="A0A066VZV0">
    <property type="interactions" value="467"/>
</dbReference>
<gene>
    <name evidence="13" type="ORF">K437DRAFT_274690</name>
</gene>
<dbReference type="GO" id="GO:0003723">
    <property type="term" value="F:RNA binding"/>
    <property type="evidence" value="ECO:0007669"/>
    <property type="project" value="UniProtKB-KW"/>
</dbReference>
<dbReference type="RefSeq" id="XP_013242608.1">
    <property type="nucleotide sequence ID" value="XM_013387154.1"/>
</dbReference>
<dbReference type="GO" id="GO:0005524">
    <property type="term" value="F:ATP binding"/>
    <property type="evidence" value="ECO:0007669"/>
    <property type="project" value="UniProtKB-KW"/>
</dbReference>
<comment type="caution">
    <text evidence="13">The sequence shown here is derived from an EMBL/GenBank/DDBJ whole genome shotgun (WGS) entry which is preliminary data.</text>
</comment>
<dbReference type="AlphaFoldDB" id="A0A066VZV0"/>
<evidence type="ECO:0000256" key="1">
    <source>
        <dbReference type="ARBA" id="ARBA00003706"/>
    </source>
</evidence>
<dbReference type="SUPFAM" id="SSF52540">
    <property type="entry name" value="P-loop containing nucleoside triphosphate hydrolases"/>
    <property type="match status" value="2"/>
</dbReference>
<dbReference type="CDD" id="cd18787">
    <property type="entry name" value="SF2_C_DEAD"/>
    <property type="match status" value="1"/>
</dbReference>
<dbReference type="GeneID" id="25266559"/>
<keyword evidence="5" id="KW-0347">Helicase</keyword>